<comment type="caution">
    <text evidence="7">The sequence shown here is derived from an EMBL/GenBank/DDBJ whole genome shotgun (WGS) entry which is preliminary data.</text>
</comment>
<dbReference type="SUPFAM" id="SSF48576">
    <property type="entry name" value="Terpenoid synthases"/>
    <property type="match status" value="1"/>
</dbReference>
<dbReference type="Pfam" id="PF03936">
    <property type="entry name" value="Terpene_synth_C"/>
    <property type="match status" value="1"/>
</dbReference>
<accession>A0A9Q0K8I4</accession>
<organism evidence="7 8">
    <name type="scientific">Protea cynaroides</name>
    <dbReference type="NCBI Taxonomy" id="273540"/>
    <lineage>
        <taxon>Eukaryota</taxon>
        <taxon>Viridiplantae</taxon>
        <taxon>Streptophyta</taxon>
        <taxon>Embryophyta</taxon>
        <taxon>Tracheophyta</taxon>
        <taxon>Spermatophyta</taxon>
        <taxon>Magnoliopsida</taxon>
        <taxon>Proteales</taxon>
        <taxon>Proteaceae</taxon>
        <taxon>Protea</taxon>
    </lineage>
</organism>
<protein>
    <submittedName>
        <fullName evidence="7">Uncharacterized protein</fullName>
    </submittedName>
</protein>
<feature type="domain" description="Terpene synthase N-terminal" evidence="5">
    <location>
        <begin position="102"/>
        <end position="170"/>
    </location>
</feature>
<dbReference type="InterPro" id="IPR034741">
    <property type="entry name" value="Terpene_cyclase-like_1_C"/>
</dbReference>
<evidence type="ECO:0000259" key="5">
    <source>
        <dbReference type="Pfam" id="PF01397"/>
    </source>
</evidence>
<evidence type="ECO:0000313" key="8">
    <source>
        <dbReference type="Proteomes" id="UP001141806"/>
    </source>
</evidence>
<dbReference type="Proteomes" id="UP001141806">
    <property type="component" value="Unassembled WGS sequence"/>
</dbReference>
<evidence type="ECO:0000313" key="7">
    <source>
        <dbReference type="EMBL" id="KAJ4965854.1"/>
    </source>
</evidence>
<keyword evidence="4" id="KW-0456">Lyase</keyword>
<dbReference type="SFLD" id="SFLDS00005">
    <property type="entry name" value="Isoprenoid_Synthase_Type_I"/>
    <property type="match status" value="1"/>
</dbReference>
<dbReference type="InterPro" id="IPR008949">
    <property type="entry name" value="Isoprenoid_synthase_dom_sf"/>
</dbReference>
<dbReference type="Pfam" id="PF01397">
    <property type="entry name" value="Terpene_synth"/>
    <property type="match status" value="1"/>
</dbReference>
<dbReference type="Gene3D" id="1.10.600.10">
    <property type="entry name" value="Farnesyl Diphosphate Synthase"/>
    <property type="match status" value="1"/>
</dbReference>
<comment type="cofactor">
    <cofactor evidence="1">
        <name>Mg(2+)</name>
        <dbReference type="ChEBI" id="CHEBI:18420"/>
    </cofactor>
</comment>
<evidence type="ECO:0000256" key="2">
    <source>
        <dbReference type="ARBA" id="ARBA00022723"/>
    </source>
</evidence>
<evidence type="ECO:0000256" key="1">
    <source>
        <dbReference type="ARBA" id="ARBA00001946"/>
    </source>
</evidence>
<keyword evidence="3" id="KW-0460">Magnesium</keyword>
<dbReference type="InterPro" id="IPR001906">
    <property type="entry name" value="Terpene_synth_N"/>
</dbReference>
<reference evidence="7" key="1">
    <citation type="journal article" date="2023" name="Plant J.">
        <title>The genome of the king protea, Protea cynaroides.</title>
        <authorList>
            <person name="Chang J."/>
            <person name="Duong T.A."/>
            <person name="Schoeman C."/>
            <person name="Ma X."/>
            <person name="Roodt D."/>
            <person name="Barker N."/>
            <person name="Li Z."/>
            <person name="Van de Peer Y."/>
            <person name="Mizrachi E."/>
        </authorList>
    </citation>
    <scope>NUCLEOTIDE SEQUENCE</scope>
    <source>
        <tissue evidence="7">Young leaves</tissue>
    </source>
</reference>
<feature type="domain" description="Terpene synthase metal-binding" evidence="6">
    <location>
        <begin position="233"/>
        <end position="432"/>
    </location>
</feature>
<evidence type="ECO:0000256" key="3">
    <source>
        <dbReference type="ARBA" id="ARBA00022842"/>
    </source>
</evidence>
<dbReference type="InterPro" id="IPR005630">
    <property type="entry name" value="Terpene_synthase_metal-bd"/>
</dbReference>
<name>A0A9Q0K8I4_9MAGN</name>
<dbReference type="OrthoDB" id="1921927at2759"/>
<dbReference type="EMBL" id="JAMYWD010000007">
    <property type="protein sequence ID" value="KAJ4965854.1"/>
    <property type="molecule type" value="Genomic_DNA"/>
</dbReference>
<dbReference type="GO" id="GO:0010333">
    <property type="term" value="F:terpene synthase activity"/>
    <property type="evidence" value="ECO:0007669"/>
    <property type="project" value="InterPro"/>
</dbReference>
<dbReference type="SUPFAM" id="SSF48239">
    <property type="entry name" value="Terpenoid cyclases/Protein prenyltransferases"/>
    <property type="match status" value="1"/>
</dbReference>
<dbReference type="PANTHER" id="PTHR31225">
    <property type="entry name" value="OS04G0344100 PROTEIN-RELATED"/>
    <property type="match status" value="1"/>
</dbReference>
<gene>
    <name evidence="7" type="ORF">NE237_017703</name>
</gene>
<evidence type="ECO:0000256" key="4">
    <source>
        <dbReference type="ARBA" id="ARBA00023239"/>
    </source>
</evidence>
<dbReference type="AlphaFoldDB" id="A0A9Q0K8I4"/>
<dbReference type="InterPro" id="IPR036965">
    <property type="entry name" value="Terpene_synth_N_sf"/>
</dbReference>
<dbReference type="InterPro" id="IPR050148">
    <property type="entry name" value="Terpene_synthase-like"/>
</dbReference>
<proteinExistence type="predicted"/>
<keyword evidence="2" id="KW-0479">Metal-binding</keyword>
<dbReference type="InterPro" id="IPR008930">
    <property type="entry name" value="Terpenoid_cyclase/PrenylTrfase"/>
</dbReference>
<dbReference type="Gene3D" id="1.50.10.130">
    <property type="entry name" value="Terpene synthase, N-terminal domain"/>
    <property type="match status" value="1"/>
</dbReference>
<dbReference type="PANTHER" id="PTHR31225:SF0">
    <property type="entry name" value="S-(+)-LINALOOL SYNTHASE, CHLOROPLASTIC"/>
    <property type="match status" value="1"/>
</dbReference>
<evidence type="ECO:0000259" key="6">
    <source>
        <dbReference type="Pfam" id="PF03936"/>
    </source>
</evidence>
<dbReference type="GO" id="GO:0016114">
    <property type="term" value="P:terpenoid biosynthetic process"/>
    <property type="evidence" value="ECO:0007669"/>
    <property type="project" value="InterPro"/>
</dbReference>
<dbReference type="SFLD" id="SFLDG01019">
    <property type="entry name" value="Terpene_Cyclase_Like_1_C_Termi"/>
    <property type="match status" value="1"/>
</dbReference>
<keyword evidence="8" id="KW-1185">Reference proteome</keyword>
<sequence length="588" mass="66469">MAFSGSSFFFSAASSLPLNSIQNLGRTNSVNIVPSMAINYGGGSPESLRLISKPPNNYMDGFRIEHMEKSRKLARFMIQELEDPLENMLMVLVINLVIIGKADVFNKFTGKKGQFRLELSEDMRGLKSLYEASHLGMEEETLLDEAKDFAHKHLKAKMATLKPELARAVGEILEHPYHKNLARFKLAKHFPSSYSTYNTYGWISPLQELARMDFNIVQSLHQQELLQILEWWRDMGLSKHLKFARDQPLKWHIWSMTVLSDPKHSEQRIELTKPISLVYIIDDIFDVYGTLDELILFTEAVNKWEPTIIDRLPDYMKICFNALDKISNEISDKVLREHGWNPTSTLRKEWASLCDAFLVEAKWFAYREEPKANDYLKNGVISSGLPLVLVHAFFLLGQGLSKESVDCVEHTPTLISHPATILRLWDDLGSAKVPAPFSFRSLPFPSRLFLSQHSSMSLRSSGSLTFPLSGAAQGSLTFPLPAVAGSGLSNFSSPRCSSGLSHFPAVFLSQRLGQDPRQVELPKPEQIGDGRLPMQRLRLPFSLCSFDNVFASLYRNVKWSFGAGMPASPSLDLYTVKSWRDIEVFQAV</sequence>
<dbReference type="GO" id="GO:0000287">
    <property type="term" value="F:magnesium ion binding"/>
    <property type="evidence" value="ECO:0007669"/>
    <property type="project" value="InterPro"/>
</dbReference>